<feature type="compositionally biased region" description="Basic residues" evidence="2">
    <location>
        <begin position="3055"/>
        <end position="3067"/>
    </location>
</feature>
<feature type="compositionally biased region" description="Polar residues" evidence="2">
    <location>
        <begin position="4568"/>
        <end position="4578"/>
    </location>
</feature>
<feature type="region of interest" description="Disordered" evidence="2">
    <location>
        <begin position="1280"/>
        <end position="1330"/>
    </location>
</feature>
<feature type="compositionally biased region" description="Basic and acidic residues" evidence="2">
    <location>
        <begin position="2742"/>
        <end position="2751"/>
    </location>
</feature>
<dbReference type="PANTHER" id="PTHR40641:SF2">
    <property type="entry name" value="INVOLUCRIN REPEAT PROTEIN"/>
    <property type="match status" value="1"/>
</dbReference>
<proteinExistence type="predicted"/>
<feature type="compositionally biased region" description="Basic and acidic residues" evidence="2">
    <location>
        <begin position="5633"/>
        <end position="5645"/>
    </location>
</feature>
<feature type="compositionally biased region" description="Polar residues" evidence="2">
    <location>
        <begin position="462"/>
        <end position="471"/>
    </location>
</feature>
<feature type="compositionally biased region" description="Low complexity" evidence="2">
    <location>
        <begin position="1906"/>
        <end position="1921"/>
    </location>
</feature>
<feature type="compositionally biased region" description="Basic and acidic residues" evidence="2">
    <location>
        <begin position="3998"/>
        <end position="4009"/>
    </location>
</feature>
<feature type="region of interest" description="Disordered" evidence="2">
    <location>
        <begin position="1950"/>
        <end position="2131"/>
    </location>
</feature>
<organism evidence="3 4">
    <name type="scientific">Phialophora macrospora</name>
    <dbReference type="NCBI Taxonomy" id="1851006"/>
    <lineage>
        <taxon>Eukaryota</taxon>
        <taxon>Fungi</taxon>
        <taxon>Dikarya</taxon>
        <taxon>Ascomycota</taxon>
        <taxon>Pezizomycotina</taxon>
        <taxon>Eurotiomycetes</taxon>
        <taxon>Chaetothyriomycetidae</taxon>
        <taxon>Chaetothyriales</taxon>
        <taxon>Herpotrichiellaceae</taxon>
        <taxon>Phialophora</taxon>
    </lineage>
</organism>
<feature type="region of interest" description="Disordered" evidence="2">
    <location>
        <begin position="182"/>
        <end position="285"/>
    </location>
</feature>
<feature type="compositionally biased region" description="Basic and acidic residues" evidence="2">
    <location>
        <begin position="2846"/>
        <end position="2860"/>
    </location>
</feature>
<feature type="compositionally biased region" description="Basic and acidic residues" evidence="2">
    <location>
        <begin position="747"/>
        <end position="777"/>
    </location>
</feature>
<feature type="region of interest" description="Disordered" evidence="2">
    <location>
        <begin position="5366"/>
        <end position="5547"/>
    </location>
</feature>
<reference evidence="3 4" key="1">
    <citation type="submission" date="2015-01" db="EMBL/GenBank/DDBJ databases">
        <title>The Genome Sequence of Capronia semiimmersa CBS27337.</title>
        <authorList>
            <consortium name="The Broad Institute Genomics Platform"/>
            <person name="Cuomo C."/>
            <person name="de Hoog S."/>
            <person name="Gorbushina A."/>
            <person name="Stielow B."/>
            <person name="Teixiera M."/>
            <person name="Abouelleil A."/>
            <person name="Chapman S.B."/>
            <person name="Priest M."/>
            <person name="Young S.K."/>
            <person name="Wortman J."/>
            <person name="Nusbaum C."/>
            <person name="Birren B."/>
        </authorList>
    </citation>
    <scope>NUCLEOTIDE SEQUENCE [LARGE SCALE GENOMIC DNA]</scope>
    <source>
        <strain evidence="3 4">CBS 27337</strain>
    </source>
</reference>
<feature type="compositionally biased region" description="Polar residues" evidence="2">
    <location>
        <begin position="901"/>
        <end position="913"/>
    </location>
</feature>
<feature type="compositionally biased region" description="Polar residues" evidence="2">
    <location>
        <begin position="4498"/>
        <end position="4507"/>
    </location>
</feature>
<gene>
    <name evidence="3" type="ORF">PV04_03874</name>
</gene>
<feature type="region of interest" description="Disordered" evidence="2">
    <location>
        <begin position="2839"/>
        <end position="3353"/>
    </location>
</feature>
<feature type="compositionally biased region" description="Polar residues" evidence="2">
    <location>
        <begin position="4742"/>
        <end position="4757"/>
    </location>
</feature>
<feature type="compositionally biased region" description="Basic and acidic residues" evidence="2">
    <location>
        <begin position="3952"/>
        <end position="3969"/>
    </location>
</feature>
<feature type="compositionally biased region" description="Polar residues" evidence="2">
    <location>
        <begin position="4360"/>
        <end position="4373"/>
    </location>
</feature>
<feature type="compositionally biased region" description="Basic and acidic residues" evidence="2">
    <location>
        <begin position="5860"/>
        <end position="5872"/>
    </location>
</feature>
<feature type="compositionally biased region" description="Basic and acidic residues" evidence="2">
    <location>
        <begin position="1"/>
        <end position="35"/>
    </location>
</feature>
<feature type="compositionally biased region" description="Basic and acidic residues" evidence="2">
    <location>
        <begin position="5597"/>
        <end position="5610"/>
    </location>
</feature>
<feature type="compositionally biased region" description="Basic residues" evidence="2">
    <location>
        <begin position="4103"/>
        <end position="4116"/>
    </location>
</feature>
<feature type="compositionally biased region" description="Basic and acidic residues" evidence="2">
    <location>
        <begin position="4961"/>
        <end position="4971"/>
    </location>
</feature>
<feature type="compositionally biased region" description="Basic residues" evidence="2">
    <location>
        <begin position="4657"/>
        <end position="4668"/>
    </location>
</feature>
<feature type="compositionally biased region" description="Basic residues" evidence="2">
    <location>
        <begin position="4912"/>
        <end position="4924"/>
    </location>
</feature>
<feature type="region of interest" description="Disordered" evidence="2">
    <location>
        <begin position="735"/>
        <end position="791"/>
    </location>
</feature>
<feature type="compositionally biased region" description="Basic and acidic residues" evidence="2">
    <location>
        <begin position="2040"/>
        <end position="2057"/>
    </location>
</feature>
<feature type="compositionally biased region" description="Basic and acidic residues" evidence="2">
    <location>
        <begin position="3785"/>
        <end position="3795"/>
    </location>
</feature>
<feature type="region of interest" description="Disordered" evidence="2">
    <location>
        <begin position="1"/>
        <end position="170"/>
    </location>
</feature>
<feature type="compositionally biased region" description="Basic residues" evidence="2">
    <location>
        <begin position="4239"/>
        <end position="4248"/>
    </location>
</feature>
<sequence length="6403" mass="694624">MGKSSSGRDRAGSEMSSRSDKRRSYDPDSSRRRSGAESTTSSSRRKSTRRDEYDDDGATFAPTITEEPSEMADRRRNSSRREYDYDDTQRRSSKGDRGSKDDRRRGDVSGVAREDSRRESYRSGKSGRREKEKGGSTRALGDHDAALPQNQFPGEFPDTYTQPYRPPGLAAEYYNDQGESVLFQPGVRPNQPNILTNAEQAHLMEPTTEPKPPPEPSSVGQLGAAASFYGDTNYENDSGHQTTPSKPPRLSSGPSRPSKHSAYGASPRSSPGPLGNSAPSAHTPGGMGFAPPAAAVVGAAAEYYAGASGGGSASAYQTPNRPPPVSQPGFTPYSAPPGIGGSQHHSNAALYGGSAALAGVAAGAYMSSHAHEHHSHGQQQTSTHASAYANGYGQSHGTHMHQVHRHKHKGLFGRLVDWWRDPEAIAQYEQYTEAIGVCKYCFDPMSTPADAPRKHGYRRRTPSGSRHGSTTRVDKTYRYSSDEERRRRTGTKVALGGLAGYGVAKMGEAIYKQRHDFDDTYPVKSGRPANQSRVSFHDEPQYERYGDVRLQRRDSDRKSNKVKNSSHEEKRRTRRSRSSSSSSSSHGVSRGAAMSVGGAVAGAAMGAAALDRKSRRQSRSRSRSPTSRRRYYSKRVSPMHSYVDLSTTNDGPGGLLGFFTSPSANTKKGKKPKGLFNFANDSSSSSDADLQFGAGTVRRKHSTSRLRTRHGKPERDPSAAAMMGMVAAGTALAAEVDRKHEKGKGRHGTDKYAGRTPRHAGEHRISLDDHEIGGRDDEWYDTDGDAESETSVDTALAYGGGLSAAQSRESLAQDRKSTRPSHNFREADQRRYHDDPAGHTPSISFPDSAAQTTVAVPVVGAMGGWMASDAIRQDPKSAVGPLPPMREVEPRPVSDPPSKPDTPQTTRVSSTSIPLEHPQPIVPVPPFFSEIGSQSIEHQRRPGRDARSERRRPRRDSSPAKLPTQDPRSGVNFSLTDEQLENERRAKDRDGRRKVGSSDKDRWKSNDAAILTTQAEPPRQETKTRARRSSEATRRSSDGDDRVAEIERELERLYEEHRQAEERKRKRESGLKKVAGGAAIGAAAALAATALAEKDSKAGSGDESTPKRKSNLKKSRERESSPQSETQQEILAKMIAQRVRSTPSPVQHEDYKDFFLPPEIKEHLKEHNDKAEHRDDIEATVVEIVPGAPKPRQAHPFDPFTYRHFGLDENDDPSLYPWPVPMLALVEPTPPGSQAHSMRGDETPVIEPKSTEPLEEIGEPLERRESKVTWGDHDTYVYEVQTPEYERTDFAPDMETREPKFADMPSPDEIVDEPGLSGEHTQARPSLGRTWTLEETEAEKLEKEVPVIDDRPLISRAWTVDEEEADEIERGVSESPTNDGAAVSEPDPHIIGIAAESQGAPASIVAEPEELPRAPSPPASAFADTTEPSASEQYSPELESTTATPPPIRGTDSVPNYPVNGKGGDSPSTSVLGLGASAVLIADQLAKTREQHGQPRSAASAEVDQPSKPKRSSTSDEPKSQRSRSGSKAGYQSDPEDWERSTDRVKKPKSSSKSDVGAKTSSKSKSRREVEEPALVPLPKLPDGDDLEEDMPSRRSSRHSHRDFDEESTISRRSRDEDKKSRSRRSRDADGYRDDDTRSVASSDSKGKKKESGGFFSGIFSSNKSDVSTSSRKSSKSTKSESRADRDRDDRSESRRKRKSRDKADLDDVVSAVSEPTRERRRSSDLHEAVPDRNELSRDQSLDDGFVSAEEAAESPVKNVRDGESFLASRPEMPEPTVMDIPMGTDGVSGPISERDPSARPDTVVRTPVKAPVGAEDDGLEPPASPLTGREHTGLWPSEPVGALESEAASSKLDSSPVLPQYAESRRLSAIRTGDLPSSPITTSSPTAIPIQFRRPAISPTNPRFSMSSPVAAPSSPLSTPRTRQGRPKSTEFRNSKEFRPLYLVERQNFAKTAATEPEEDLPSLPSSRTSSAHPSMEDLRAESLAREQSEYILPSRMNAETFRERGRRHSYSYWHDVKRRESPDYLDSRSATPVPGEAQRARDQEPKPKPKYEFHSPSELLQDPALLRDMTPVDDADAPQSPLPSVVSTDFDQDYMSARSRSLSPTTRARSLSRGRRSTSTTRSPSASWHDALTTAAAGVLAGSALGIAAQEVLREPSDDVPPNEVTTPRKLEFAAPEGRDSVDVKQARTLPASVPQTEHPSLERSAEPQPEEESQITAEKGRDSSAWKNVFAELHKRDRDLGSVSQNLPVVTDDTSGPEGLTEDAAREAPLPAPPAPAPVQEVGEGDHSILSEVREPTPQVEDSELLAEDDLQQTVRGAEEPAQESSNKSKKAKKDRRGRKKKTTLILGEDPPLTPQESVVPDKSDAELKDLSPHEVPATNQEPSLDLDRSVEAAAEVPPTLVALDVPSSTAVEDEQNDIDGPHQQIAISADKTIDHETPAPAETKPSMTPLEEAFEAALHTRGLADGATALAAYQSFQPEIPDVGGTPLTTIQEEGELPTPATEQEPTATELDALVGRKPSKKEKRRQKKARQTLSDDWPEADKQETDVDQSVAVVGADRILPEERVFAEPTPADERPNPFGNDFEIKPGEVDVQTAAVGGSETLVGSTGETDSGQAPPKKGKKDKKKKKRQSSNREGEVATEQAETVVQAEATDPDTRAVPDNTTAMEQADAPSREVAPEEDMFATPAESPEKESEDPWGLTSKPEPSKSKESLPSTVGDSTATAAEGSQALTAPISEPERSTHEVADLPVKSQDAVFTEQTIQESEIATRGVADMAERDQVSISEATKEEQVPHPQPDEKLSSGDVEGGSNALEATAAAALIAMDHPREISDPILKAPESVVEKSQAEDVAEAAKSDGPGLVKDADDVDTKDTTEISIPQVSDGRDEAMEQLEPETATIPSLNVHEVTHIPDPSDREHGEDSIASRISEDASAEVPSGEHESQPQQEEDPFPIVKKSKKDKKKKRTATSDDPQEVNLSREPPLAGEETTRSEFPPTTEDEKETEEPAPLAPAEAQSQIAPTPDEVIASPQALTKDLPQQEDDDLMSFPVKKSKDKKKKKKRQSALAETDIVSSAESAVVTDDKTVDSDIAREVGPDDPTADTEAVPPVEEEPRQDEDLFPVPTKSKGKGKKRRSNLTIDQPDVSPSPETVVSAGNNQDSSGFEDTIAADASPPAETDDFQADSASTPAKEVPAEMDDDFTSTKKSKKSKKEKKKRQTITNDFDEPQRDAVVGQEAETALTTFPEQLPEPGATAEDSVETTDDIQRPERTDAQAVDADIAQIPDAKSTGDSPAELVRDAAATRHLTGPATDLELSSTWPVPPSEEQQTKDTPGEQSASDHLADKAPEVEAPVVESPIDPAMSGASVAEAPVHDPVSIGTTATVEPPTVEAPVVQSPVSEAAALGTSVNSEPVVETDSRSRVDEADVAAPRAVETRTVELATVQAPVIETPADDVAAPGASAAQVDVTSADDVTATGAFGADATALELPSLPSGADGAHGDAVVAVETAVADHTSTETQVPETETDETSKVATDVLDPTAVDVPPVETPVVEAPVVETPASESAAVSLAGLETPPDDEWGIPVKKSKKDKKKKRQSALAAEIPKSETPMSGTRDCSDASEPALEVADELVSHEAPLPEGDIPKSDFDMRNNAEDVSAPTPKSKKDKKKKKRQSTLAALLNDPEGTTDNAEELAQESQPNDAEVPTTSLETAREAQEPTLEGDTDMPTAVAPEPRAPDSEEAARVIAGDEEAFTASKSKKDKKKKKRQSTLVDDMVAVEAAADDTKPTIEESKPIVSEALDDVAPGTDEPIITINDEVEAQQTSFPDDIAPADASAAQEVPEDEWAFTSAKSKKDKKKKRQSTLESPAVQLARAEGNETRSLTESVTDSPDGATPTESAVESGGENGPAFLNDDSNDPQAPTSKKRKEKKKALKSKLDKVSTVDEVQGESESRDVEVGKDRDLRPNMENEEAQAIEATGDGTISAKADLHPTSLAESEKTTAEHELAESASIALPTESGQIPDLPSLRPDEVKEQREETKLEAQEKKSVAKDAEEVPVPPESEALLMKDTTSPETAEQDLTVSGSRDPAPDDQTLDYFSLSRKKSKKDKKKKRQAALDEPQTSDAFETPMESATPAEPLQTPLEETERLTGPDAPTETPGSPLIGTEGTVPHAEEEKATSTKTKSKKGKKERQLVLEDQEPVEAAETPLEREDSFQLPAEGAEPVTEEDWFKPTSAKSKKGKKKQRSTFDDAPIEPTQATPQAGPAHEADANDSFSESRMLEEAPQTEQEDWNVSKKTRNQKKKRQSTFDDAFGEPDVVTKEPEPVAATIAAESVLEPSVSEAHQETTMEPALADTISSQAQSEVDNYNVSNKKKNKKKKRQSTFTDFGDDPVAVEAAGTAIAPEVEERHEPSQTVDMAGDSSNTRQLEADGVQAPSEATAIVQDLQPANDPDREGEVLTKDAPLDVHPPGGAPAHEEVTAKEAPVPSAGKLIESSPEQLESINESPAEVHASTVSDESRPDLEPMLDSLKAPEPADVSTAVGPVGDQPTRAPTEEPQDQGIAIPSTPSIVETGESQMIEESKSDVLKTTQDEQVEPARSSLADTPMIMETDEPRTEPHYLNTERGVPEQQSEVPAPAPDVPAPEIPASDDLRVAKTKKTKKKKRQSTWEEDDFDQQQNESGELESTLRAPPAESPVETQALAPGPVDLPPTDATPMEPNVEAQSAVPSKKSKKGKKNRQSTFDESSLDLPQTETPAAVAEAEMAKPGDVPMLDAADEPTIQPQTTDPIMAEDWGAFSKKSKKDKKKKRKTLLAEEQSQPSTPLEETPLEKSVVDEQQADVDVTTPSPQQHEANPTSEVHLESDKPTEAAVLLTGEQHPESEPLARGESNEVTLPTDQTLAEDEWAIPTKKSKKDKKKKKQRLTLDDIDMEESQPATPAEPGAAKEAIEQPAEDISGGSREEPSLEAKVEQGGPESPESESPAQQLQMAEAMEEVPEELTMQAEEPSGSLPAADLMDVTSEKATTIPSKDYVQEADLKTGPPGPASEGERELVAPTDEPTPIENEWPPAKKPKKEKRKSKRQSTLETTSQPQAPIPTPVEAPEFVDVPHADVIADVQQPTDDVVPGETQAQEEWGFSTKKPKKGKKGRALAMGDAITTPGSETPRSSDQFESAVQTPLDRTASPEPMEDVKGTETPAAQLEANDDGYFAPTPSKKKSKKDKKKKSLLTWSADDQPTEDVSKRGTSTPALEPEPNEDTGHGMEANVEPVAPAARDDLDTTESTNGHDAPKTAEDLEMTTVAPAPEAIHDQSVLGDQHEVLMPDSHISVADKPEPEVDEPPREIDVDQAQALDILPKEIQPDVITDSLQTARGIDAELALPENAPPTHEEQPPQRKKSKKDKKAKKERRVFEFDGTENIAAPVVEHEEADVRGLDVMEPIAEEPVEPSPAPAPTQEPQPRADVENLSDVSESTRERRRRRRTPPVWSGEEPDDLPRDRALTPPPEHDDIMDTALGIAAGLGFGGREPEATREAPSKPRSPARQASAGWSFARLAPGVAAESNRDSGVQFESPILATGQFSSTRDSGFIPSPATAHGEFGDSRDESTEMKLRPPRPQSPTSSTEDVSKPRASNTRHEERATLETPRRKPSPVESTSKERTSVLFNSSPALPSPLITTGIARSPELGQSPLRRSPSIHGHHHSREELRQQKAKGVARHEDSEQLASNLIDRSAAAPINRSVFDAESHDRPFTPARSALGAIREDSAETSGVAHPLSGAAPTLPPGRHGDKDDGSALGLVAAAGAAGIAAAALASRDSGAKSLGRSKSRTSSLRNLRGSSISPFDPASFASASSSQDPVNARDTGKTAVRDRDMAEIYVRSHASTPLARSPKLTALQDGYGSYPGSPRSPTRPPSVRRRQSMQQIKDLEARLDQLASENRALVEAKIVAEQHLEHAHFEQNRSEQTSAAFNAQLHERDAEIARLKQEVASLVATHESLKKEHEQSLFNLQQEHHQALSQWQGSSRELETLRSKHMELSTGMESIVRHEIDSALAEKNAEIQRLRSDLEVAREKIRKLQSQILERPVDDVVAFHDEDYFDQACQKLCRQVQGWVLRFSKSSDLKLCRTTSEVRVEKIVDKFDNAILDGSEVDVYLADRVKRRDVFMSVVMTMIWEYVFTRYLFGMDREQRQKLKQLEKNLGEVGPPSAVHQWRALTLTLLSKRESFKALRESDAEAVAIEIFSTLSRFLPPPQHLEEQIVGSLRNVMRTAVELSIEMRTQRAEYIMLPPLQPEYDTNGDLARKVYFKASLMNERSGETTSNEELERNKAVVRMVLFPLVVKKGDDNGVGDEEIVVCPAQVLIARPDKAKKPRSSTRHVSGGSDAKSLRAISTHSLAMSGIEGNENMF</sequence>
<protein>
    <recommendedName>
        <fullName evidence="5">Involucrin repeat protein</fullName>
    </recommendedName>
</protein>
<feature type="compositionally biased region" description="Polar residues" evidence="2">
    <location>
        <begin position="5826"/>
        <end position="5835"/>
    </location>
</feature>
<feature type="compositionally biased region" description="Basic residues" evidence="2">
    <location>
        <begin position="5141"/>
        <end position="5150"/>
    </location>
</feature>
<feature type="compositionally biased region" description="Low complexity" evidence="2">
    <location>
        <begin position="3828"/>
        <end position="3839"/>
    </location>
</feature>
<feature type="compositionally biased region" description="Polar residues" evidence="2">
    <location>
        <begin position="5160"/>
        <end position="5177"/>
    </location>
</feature>
<feature type="compositionally biased region" description="Basic residues" evidence="2">
    <location>
        <begin position="4732"/>
        <end position="4741"/>
    </location>
</feature>
<feature type="compositionally biased region" description="Polar residues" evidence="2">
    <location>
        <begin position="190"/>
        <end position="199"/>
    </location>
</feature>
<feature type="compositionally biased region" description="Basic and acidic residues" evidence="2">
    <location>
        <begin position="2363"/>
        <end position="2376"/>
    </location>
</feature>
<feature type="compositionally biased region" description="Polar residues" evidence="2">
    <location>
        <begin position="2608"/>
        <end position="2618"/>
    </location>
</feature>
<feature type="compositionally biased region" description="Polar residues" evidence="2">
    <location>
        <begin position="233"/>
        <end position="243"/>
    </location>
</feature>
<feature type="region of interest" description="Disordered" evidence="2">
    <location>
        <begin position="1485"/>
        <end position="1938"/>
    </location>
</feature>
<feature type="compositionally biased region" description="Polar residues" evidence="2">
    <location>
        <begin position="5084"/>
        <end position="5094"/>
    </location>
</feature>
<feature type="compositionally biased region" description="Basic and acidic residues" evidence="2">
    <location>
        <begin position="5525"/>
        <end position="5535"/>
    </location>
</feature>
<feature type="compositionally biased region" description="Basic and acidic residues" evidence="2">
    <location>
        <begin position="1678"/>
        <end position="1693"/>
    </location>
</feature>
<feature type="compositionally biased region" description="Basic residues" evidence="2">
    <location>
        <begin position="4374"/>
        <end position="4384"/>
    </location>
</feature>
<feature type="compositionally biased region" description="Basic residues" evidence="2">
    <location>
        <begin position="5394"/>
        <end position="5408"/>
    </location>
</feature>
<feature type="region of interest" description="Disordered" evidence="2">
    <location>
        <begin position="2482"/>
        <end position="2817"/>
    </location>
</feature>
<feature type="compositionally biased region" description="Basic and acidic residues" evidence="2">
    <location>
        <begin position="4879"/>
        <end position="4891"/>
    </location>
</feature>
<dbReference type="HOGENOM" id="CLU_000055_0_0_1"/>
<feature type="compositionally biased region" description="Basic residues" evidence="2">
    <location>
        <begin position="3925"/>
        <end position="3936"/>
    </location>
</feature>
<feature type="compositionally biased region" description="Basic and acidic residues" evidence="2">
    <location>
        <begin position="1976"/>
        <end position="1990"/>
    </location>
</feature>
<feature type="region of interest" description="Disordered" evidence="2">
    <location>
        <begin position="804"/>
        <end position="848"/>
    </location>
</feature>
<feature type="compositionally biased region" description="Basic residues" evidence="2">
    <location>
        <begin position="3130"/>
        <end position="3139"/>
    </location>
</feature>
<feature type="compositionally biased region" description="Low complexity" evidence="2">
    <location>
        <begin position="578"/>
        <end position="592"/>
    </location>
</feature>
<feature type="region of interest" description="Disordered" evidence="2">
    <location>
        <begin position="449"/>
        <end position="491"/>
    </location>
</feature>
<feature type="compositionally biased region" description="Basic and acidic residues" evidence="2">
    <location>
        <begin position="2780"/>
        <end position="2807"/>
    </location>
</feature>
<evidence type="ECO:0008006" key="5">
    <source>
        <dbReference type="Google" id="ProtNLM"/>
    </source>
</evidence>
<feature type="compositionally biased region" description="Basic and acidic residues" evidence="2">
    <location>
        <begin position="981"/>
        <end position="1005"/>
    </location>
</feature>
<feature type="compositionally biased region" description="Basic and acidic residues" evidence="2">
    <location>
        <begin position="811"/>
        <end position="837"/>
    </location>
</feature>
<feature type="compositionally biased region" description="Basic and acidic residues" evidence="2">
    <location>
        <begin position="535"/>
        <end position="571"/>
    </location>
</feature>
<feature type="compositionally biased region" description="Basic and acidic residues" evidence="2">
    <location>
        <begin position="2868"/>
        <end position="2879"/>
    </location>
</feature>
<feature type="compositionally biased region" description="Polar residues" evidence="2">
    <location>
        <begin position="1965"/>
        <end position="1974"/>
    </location>
</feature>
<feature type="compositionally biased region" description="Basic residues" evidence="2">
    <location>
        <begin position="4801"/>
        <end position="4813"/>
    </location>
</feature>
<feature type="compositionally biased region" description="Polar residues" evidence="2">
    <location>
        <begin position="4892"/>
        <end position="4901"/>
    </location>
</feature>
<feature type="region of interest" description="Disordered" evidence="2">
    <location>
        <begin position="5742"/>
        <end position="5792"/>
    </location>
</feature>
<feature type="compositionally biased region" description="Basic and acidic residues" evidence="2">
    <location>
        <begin position="4453"/>
        <end position="4467"/>
    </location>
</feature>
<evidence type="ECO:0000256" key="2">
    <source>
        <dbReference type="SAM" id="MobiDB-lite"/>
    </source>
</evidence>
<dbReference type="EMBL" id="KN846957">
    <property type="protein sequence ID" value="KIW71739.1"/>
    <property type="molecule type" value="Genomic_DNA"/>
</dbReference>
<feature type="region of interest" description="Disordered" evidence="2">
    <location>
        <begin position="3560"/>
        <end position="4324"/>
    </location>
</feature>
<feature type="compositionally biased region" description="Polar residues" evidence="2">
    <location>
        <begin position="4071"/>
        <end position="4086"/>
    </location>
</feature>
<feature type="region of interest" description="Disordered" evidence="2">
    <location>
        <begin position="5576"/>
        <end position="5720"/>
    </location>
</feature>
<evidence type="ECO:0000256" key="1">
    <source>
        <dbReference type="SAM" id="Coils"/>
    </source>
</evidence>
<feature type="region of interest" description="Disordered" evidence="2">
    <location>
        <begin position="2154"/>
        <end position="2389"/>
    </location>
</feature>
<feature type="compositionally biased region" description="Basic residues" evidence="2">
    <location>
        <begin position="3664"/>
        <end position="3675"/>
    </location>
</feature>
<feature type="compositionally biased region" description="Basic and acidic residues" evidence="2">
    <location>
        <begin position="4030"/>
        <end position="4056"/>
    </location>
</feature>
<feature type="compositionally biased region" description="Basic residues" evidence="2">
    <location>
        <begin position="613"/>
        <end position="633"/>
    </location>
</feature>
<feature type="region of interest" description="Disordered" evidence="2">
    <location>
        <begin position="2432"/>
        <end position="2451"/>
    </location>
</feature>
<feature type="coiled-coil region" evidence="1">
    <location>
        <begin position="6043"/>
        <end position="6077"/>
    </location>
</feature>
<feature type="region of interest" description="Disordered" evidence="2">
    <location>
        <begin position="1089"/>
        <end position="1129"/>
    </location>
</feature>
<keyword evidence="1" id="KW-0175">Coiled coil</keyword>
<feature type="compositionally biased region" description="Pro residues" evidence="2">
    <location>
        <begin position="4638"/>
        <end position="4647"/>
    </location>
</feature>
<feature type="compositionally biased region" description="Basic and acidic residues" evidence="2">
    <location>
        <begin position="2287"/>
        <end position="2298"/>
    </location>
</feature>
<feature type="compositionally biased region" description="Basic residues" evidence="2">
    <location>
        <begin position="3759"/>
        <end position="3770"/>
    </location>
</feature>
<feature type="compositionally biased region" description="Polar residues" evidence="2">
    <location>
        <begin position="4846"/>
        <end position="4859"/>
    </location>
</feature>
<feature type="compositionally biased region" description="Acidic residues" evidence="2">
    <location>
        <begin position="3113"/>
        <end position="3123"/>
    </location>
</feature>
<feature type="compositionally biased region" description="Basic and acidic residues" evidence="2">
    <location>
        <begin position="2169"/>
        <end position="2188"/>
    </location>
</feature>
<feature type="compositionally biased region" description="Polar residues" evidence="2">
    <location>
        <begin position="3697"/>
        <end position="3712"/>
    </location>
</feature>
<feature type="compositionally biased region" description="Low complexity" evidence="2">
    <location>
        <begin position="3276"/>
        <end position="3289"/>
    </location>
</feature>
<feature type="compositionally biased region" description="Basic and acidic residues" evidence="2">
    <location>
        <begin position="937"/>
        <end position="948"/>
    </location>
</feature>
<feature type="compositionally biased region" description="Basic and acidic residues" evidence="2">
    <location>
        <begin position="2911"/>
        <end position="2934"/>
    </location>
</feature>
<feature type="compositionally biased region" description="Basic and acidic residues" evidence="2">
    <location>
        <begin position="472"/>
        <end position="486"/>
    </location>
</feature>
<feature type="compositionally biased region" description="Pro residues" evidence="2">
    <location>
        <begin position="5446"/>
        <end position="5456"/>
    </location>
</feature>
<feature type="compositionally biased region" description="Basic and acidic residues" evidence="2">
    <location>
        <begin position="1018"/>
        <end position="1071"/>
    </location>
</feature>
<feature type="region of interest" description="Disordered" evidence="2">
    <location>
        <begin position="1227"/>
        <end position="1268"/>
    </location>
</feature>
<feature type="compositionally biased region" description="Basic residues" evidence="2">
    <location>
        <begin position="2522"/>
        <end position="2535"/>
    </location>
</feature>
<dbReference type="InterPro" id="IPR053268">
    <property type="entry name" value="Woronin_anchor"/>
</dbReference>
<accession>A0A0D2GHI2</accession>
<feature type="compositionally biased region" description="Acidic residues" evidence="2">
    <location>
        <begin position="778"/>
        <end position="790"/>
    </location>
</feature>
<keyword evidence="4" id="KW-1185">Reference proteome</keyword>
<feature type="compositionally biased region" description="Basic and acidic residues" evidence="2">
    <location>
        <begin position="3085"/>
        <end position="3099"/>
    </location>
</feature>
<feature type="compositionally biased region" description="Polar residues" evidence="2">
    <location>
        <begin position="3151"/>
        <end position="3167"/>
    </location>
</feature>
<evidence type="ECO:0000313" key="3">
    <source>
        <dbReference type="EMBL" id="KIW71739.1"/>
    </source>
</evidence>
<feature type="compositionally biased region" description="Basic and acidic residues" evidence="2">
    <location>
        <begin position="2016"/>
        <end position="2028"/>
    </location>
</feature>
<feature type="region of interest" description="Disordered" evidence="2">
    <location>
        <begin position="3405"/>
        <end position="3431"/>
    </location>
</feature>
<feature type="compositionally biased region" description="Basic and acidic residues" evidence="2">
    <location>
        <begin position="5493"/>
        <end position="5509"/>
    </location>
</feature>
<feature type="compositionally biased region" description="Polar residues" evidence="2">
    <location>
        <begin position="3881"/>
        <end position="3890"/>
    </location>
</feature>
<feature type="compositionally biased region" description="Acidic residues" evidence="2">
    <location>
        <begin position="2304"/>
        <end position="2314"/>
    </location>
</feature>
<feature type="compositionally biased region" description="Basic and acidic residues" evidence="2">
    <location>
        <begin position="1716"/>
        <end position="1741"/>
    </location>
</feature>
<feature type="compositionally biased region" description="Low complexity" evidence="2">
    <location>
        <begin position="1653"/>
        <end position="1672"/>
    </location>
</feature>
<feature type="region of interest" description="Disordered" evidence="2">
    <location>
        <begin position="308"/>
        <end position="341"/>
    </location>
</feature>
<feature type="compositionally biased region" description="Basic residues" evidence="2">
    <location>
        <begin position="5215"/>
        <end position="5227"/>
    </location>
</feature>
<feature type="compositionally biased region" description="Basic residues" evidence="2">
    <location>
        <begin position="3208"/>
        <end position="3221"/>
    </location>
</feature>
<feature type="compositionally biased region" description="Basic residues" evidence="2">
    <location>
        <begin position="697"/>
        <end position="710"/>
    </location>
</feature>
<feature type="compositionally biased region" description="Basic residues" evidence="2">
    <location>
        <begin position="2623"/>
        <end position="2636"/>
    </location>
</feature>
<feature type="compositionally biased region" description="Basic and acidic residues" evidence="2">
    <location>
        <begin position="1929"/>
        <end position="1938"/>
    </location>
</feature>
<feature type="compositionally biased region" description="Basic and acidic residues" evidence="2">
    <location>
        <begin position="1284"/>
        <end position="1301"/>
    </location>
</feature>
<feature type="compositionally biased region" description="Basic residues" evidence="2">
    <location>
        <begin position="2960"/>
        <end position="2971"/>
    </location>
</feature>
<dbReference type="Proteomes" id="UP000054266">
    <property type="component" value="Unassembled WGS sequence"/>
</dbReference>
<feature type="compositionally biased region" description="Basic residues" evidence="2">
    <location>
        <begin position="3853"/>
        <end position="3863"/>
    </location>
</feature>
<feature type="region of interest" description="Disordered" evidence="2">
    <location>
        <begin position="1358"/>
        <end position="1471"/>
    </location>
</feature>
<feature type="compositionally biased region" description="Polar residues" evidence="2">
    <location>
        <begin position="1426"/>
        <end position="1443"/>
    </location>
</feature>
<evidence type="ECO:0000313" key="4">
    <source>
        <dbReference type="Proteomes" id="UP000054266"/>
    </source>
</evidence>
<feature type="compositionally biased region" description="Polar residues" evidence="2">
    <location>
        <begin position="2245"/>
        <end position="2257"/>
    </location>
</feature>
<feature type="region of interest" description="Disordered" evidence="2">
    <location>
        <begin position="4360"/>
        <end position="5296"/>
    </location>
</feature>
<feature type="compositionally biased region" description="Low complexity" evidence="2">
    <location>
        <begin position="2501"/>
        <end position="2515"/>
    </location>
</feature>
<feature type="compositionally biased region" description="Basic and acidic residues" evidence="2">
    <location>
        <begin position="2564"/>
        <end position="2581"/>
    </location>
</feature>
<feature type="region of interest" description="Disordered" evidence="2">
    <location>
        <begin position="870"/>
        <end position="1074"/>
    </location>
</feature>
<dbReference type="PANTHER" id="PTHR40641">
    <property type="entry name" value="INVOLUCRIN REPEAT PROTEIN (AFU_ORTHOLOGUE AFUA_2G08060)"/>
    <property type="match status" value="1"/>
</dbReference>
<feature type="compositionally biased region" description="Basic and acidic residues" evidence="2">
    <location>
        <begin position="3643"/>
        <end position="3655"/>
    </location>
</feature>
<feature type="region of interest" description="Disordered" evidence="2">
    <location>
        <begin position="6362"/>
        <end position="6381"/>
    </location>
</feature>
<name>A0A0D2GHI2_9EURO</name>
<feature type="region of interest" description="Disordered" evidence="2">
    <location>
        <begin position="518"/>
        <end position="592"/>
    </location>
</feature>
<feature type="compositionally biased region" description="Low complexity" evidence="2">
    <location>
        <begin position="5836"/>
        <end position="5855"/>
    </location>
</feature>
<feature type="compositionally biased region" description="Basic residues" evidence="2">
    <location>
        <begin position="4298"/>
        <end position="4308"/>
    </location>
</feature>
<feature type="region of interest" description="Disordered" evidence="2">
    <location>
        <begin position="5813"/>
        <end position="5918"/>
    </location>
</feature>
<feature type="region of interest" description="Disordered" evidence="2">
    <location>
        <begin position="696"/>
        <end position="718"/>
    </location>
</feature>
<feature type="region of interest" description="Disordered" evidence="2">
    <location>
        <begin position="607"/>
        <end position="635"/>
    </location>
</feature>
<feature type="compositionally biased region" description="Basic residues" evidence="2">
    <location>
        <begin position="5072"/>
        <end position="5083"/>
    </location>
</feature>
<feature type="coiled-coil region" evidence="1">
    <location>
        <begin position="5978"/>
        <end position="6016"/>
    </location>
</feature>
<feature type="compositionally biased region" description="Basic and acidic residues" evidence="2">
    <location>
        <begin position="1609"/>
        <end position="1638"/>
    </location>
</feature>
<feature type="compositionally biased region" description="Basic residues" evidence="2">
    <location>
        <begin position="2331"/>
        <end position="2346"/>
    </location>
</feature>
<feature type="compositionally biased region" description="Polar residues" evidence="2">
    <location>
        <begin position="4415"/>
        <end position="4429"/>
    </location>
</feature>
<feature type="compositionally biased region" description="Low complexity" evidence="2">
    <location>
        <begin position="2119"/>
        <end position="2131"/>
    </location>
</feature>
<dbReference type="STRING" id="5601.A0A0D2GHI2"/>
<feature type="compositionally biased region" description="Basic and acidic residues" evidence="2">
    <location>
        <begin position="71"/>
        <end position="145"/>
    </location>
</feature>
<feature type="compositionally biased region" description="Basic residues" evidence="2">
    <location>
        <begin position="3587"/>
        <end position="3598"/>
    </location>
</feature>
<feature type="compositionally biased region" description="Basic and acidic residues" evidence="2">
    <location>
        <begin position="5424"/>
        <end position="5435"/>
    </location>
</feature>
<feature type="compositionally biased region" description="Low complexity" evidence="2">
    <location>
        <begin position="1877"/>
        <end position="1891"/>
    </location>
</feature>